<comment type="caution">
    <text evidence="1">The sequence shown here is derived from an EMBL/GenBank/DDBJ whole genome shotgun (WGS) entry which is preliminary data.</text>
</comment>
<dbReference type="AlphaFoldDB" id="A0A4R9K5B0"/>
<protein>
    <recommendedName>
        <fullName evidence="3">DUF1554 domain-containing protein</fullName>
    </recommendedName>
</protein>
<reference evidence="1" key="1">
    <citation type="journal article" date="2019" name="PLoS Negl. Trop. Dis.">
        <title>Revisiting the worldwide diversity of Leptospira species in the environment.</title>
        <authorList>
            <person name="Vincent A.T."/>
            <person name="Schiettekatte O."/>
            <person name="Bourhy P."/>
            <person name="Veyrier F.J."/>
            <person name="Picardeau M."/>
        </authorList>
    </citation>
    <scope>NUCLEOTIDE SEQUENCE [LARGE SCALE GENOMIC DNA]</scope>
    <source>
        <strain evidence="1">201702455</strain>
    </source>
</reference>
<evidence type="ECO:0008006" key="3">
    <source>
        <dbReference type="Google" id="ProtNLM"/>
    </source>
</evidence>
<dbReference type="RefSeq" id="WP_135649434.1">
    <property type="nucleotide sequence ID" value="NZ_RQGF01000026.1"/>
</dbReference>
<dbReference type="OrthoDB" id="341508at2"/>
<dbReference type="PROSITE" id="PS51257">
    <property type="entry name" value="PROKAR_LIPOPROTEIN"/>
    <property type="match status" value="1"/>
</dbReference>
<evidence type="ECO:0000313" key="1">
    <source>
        <dbReference type="EMBL" id="TGL61399.1"/>
    </source>
</evidence>
<gene>
    <name evidence="1" type="ORF">EHQ64_10450</name>
</gene>
<dbReference type="Gene3D" id="3.10.100.10">
    <property type="entry name" value="Mannose-Binding Protein A, subunit A"/>
    <property type="match status" value="1"/>
</dbReference>
<accession>A0A4R9K5B0</accession>
<dbReference type="Proteomes" id="UP000297762">
    <property type="component" value="Unassembled WGS sequence"/>
</dbReference>
<name>A0A4R9K5B0_9LEPT</name>
<organism evidence="1 2">
    <name type="scientific">Leptospira sarikeiensis</name>
    <dbReference type="NCBI Taxonomy" id="2484943"/>
    <lineage>
        <taxon>Bacteria</taxon>
        <taxon>Pseudomonadati</taxon>
        <taxon>Spirochaetota</taxon>
        <taxon>Spirochaetia</taxon>
        <taxon>Leptospirales</taxon>
        <taxon>Leptospiraceae</taxon>
        <taxon>Leptospira</taxon>
    </lineage>
</organism>
<keyword evidence="2" id="KW-1185">Reference proteome</keyword>
<proteinExistence type="predicted"/>
<dbReference type="EMBL" id="RQGF01000026">
    <property type="protein sequence ID" value="TGL61399.1"/>
    <property type="molecule type" value="Genomic_DNA"/>
</dbReference>
<evidence type="ECO:0000313" key="2">
    <source>
        <dbReference type="Proteomes" id="UP000297762"/>
    </source>
</evidence>
<dbReference type="InterPro" id="IPR016186">
    <property type="entry name" value="C-type_lectin-like/link_sf"/>
</dbReference>
<sequence length="220" mass="23413">MRISIYILLLNFLSFGCISDKTCSDEDRACNPLSYLALSSSLPDGIYMYSTYTKYYGDLASHGTSVRTGADNICRNERLFSNLLNLFCPEVLAFVPTTEGNLYDFPASYGVSSTLPIYGPSGLKIGDNLPTILDGTSSLNMSLYSAGLGADPFWGFSLVGGTLALDCNSGTQKDGETDGSIGSATITTSDWLNPPASNTATCNTAQRVLCICFTPDTSGL</sequence>